<dbReference type="OrthoDB" id="5353980at2"/>
<proteinExistence type="predicted"/>
<organism evidence="5 6">
    <name type="scientific">Helicobacter suis</name>
    <dbReference type="NCBI Taxonomy" id="104628"/>
    <lineage>
        <taxon>Bacteria</taxon>
        <taxon>Pseudomonadati</taxon>
        <taxon>Campylobacterota</taxon>
        <taxon>Epsilonproteobacteria</taxon>
        <taxon>Campylobacterales</taxon>
        <taxon>Helicobacteraceae</taxon>
        <taxon>Helicobacter</taxon>
    </lineage>
</organism>
<evidence type="ECO:0000256" key="3">
    <source>
        <dbReference type="ARBA" id="ARBA00022989"/>
    </source>
</evidence>
<accession>A0A6J4CVY5</accession>
<dbReference type="SUPFAM" id="SSF54427">
    <property type="entry name" value="NTF2-like"/>
    <property type="match status" value="1"/>
</dbReference>
<name>A0A6J4CVY5_9HELI</name>
<dbReference type="InterPro" id="IPR032710">
    <property type="entry name" value="NTF2-like_dom_sf"/>
</dbReference>
<evidence type="ECO:0000256" key="4">
    <source>
        <dbReference type="ARBA" id="ARBA00023136"/>
    </source>
</evidence>
<comment type="subcellular location">
    <subcellularLocation>
        <location evidence="1">Membrane</location>
        <topology evidence="1">Single-pass membrane protein</topology>
    </subcellularLocation>
</comment>
<evidence type="ECO:0000256" key="2">
    <source>
        <dbReference type="ARBA" id="ARBA00022692"/>
    </source>
</evidence>
<keyword evidence="4" id="KW-0472">Membrane</keyword>
<dbReference type="CDD" id="cd16424">
    <property type="entry name" value="VirB8"/>
    <property type="match status" value="1"/>
</dbReference>
<keyword evidence="3" id="KW-1133">Transmembrane helix</keyword>
<dbReference type="Proteomes" id="UP000317935">
    <property type="component" value="Chromosome"/>
</dbReference>
<dbReference type="EMBL" id="AP019774">
    <property type="protein sequence ID" value="BCD69647.1"/>
    <property type="molecule type" value="Genomic_DNA"/>
</dbReference>
<dbReference type="GO" id="GO:0016020">
    <property type="term" value="C:membrane"/>
    <property type="evidence" value="ECO:0007669"/>
    <property type="project" value="UniProtKB-SubCell"/>
</dbReference>
<dbReference type="Pfam" id="PF04335">
    <property type="entry name" value="VirB8"/>
    <property type="match status" value="1"/>
</dbReference>
<sequence>MSESLQERRAEFARMAEQFSTQVSFEQADYEKFAKLSVALLLELLDQKDNTDREQKDIEEHTSKLDLAQTQHISRQKAEQELDFEQLEQKIKSNVLPQMQATLNAHLNQVQTEIENKIEKFTLDQLDLGSVFRLERKMTQVAFRFVLLGGFVVIALSLAIVLMMPLVRVEPVLIDFANADKHFAIIQRADAKIEQNEALMRALVGSYILNRETINHIDDQERYESVRLQSTSAVFKTFEGLVAGEHSIYTNENIDREVKIINISIYKKGKAQNIAVSDVVVKLFNQGYLSYEKRYRITLSFTFLEKLKFDYNSMPKNPTGFEVLKYSITEIATIKALDTTHKIHKLPRSKIIYQDKGNKGEGQ</sequence>
<evidence type="ECO:0000313" key="6">
    <source>
        <dbReference type="Proteomes" id="UP000317935"/>
    </source>
</evidence>
<keyword evidence="2" id="KW-0812">Transmembrane</keyword>
<reference evidence="5 6" key="1">
    <citation type="submission" date="2019-06" db="EMBL/GenBank/DDBJ databases">
        <title>Complete genome sequence of Helicobacter suis SNTW101c.</title>
        <authorList>
            <person name="Rimbara E."/>
            <person name="Suzuki M."/>
            <person name="Matsui H."/>
            <person name="Nakamura M."/>
            <person name="Mori S."/>
            <person name="Shibayama K."/>
        </authorList>
    </citation>
    <scope>NUCLEOTIDE SEQUENCE [LARGE SCALE GENOMIC DNA]</scope>
    <source>
        <strain evidence="5 6">SNTW101c</strain>
    </source>
</reference>
<gene>
    <name evidence="5" type="ORF">SNTW_02920</name>
</gene>
<dbReference type="InterPro" id="IPR007430">
    <property type="entry name" value="VirB8"/>
</dbReference>
<dbReference type="RefSeq" id="WP_050780156.1">
    <property type="nucleotide sequence ID" value="NZ_AP019774.1"/>
</dbReference>
<protein>
    <submittedName>
        <fullName evidence="5">VirB8 domain-containing protein</fullName>
    </submittedName>
</protein>
<evidence type="ECO:0000313" key="5">
    <source>
        <dbReference type="EMBL" id="BCD69647.1"/>
    </source>
</evidence>
<dbReference type="Gene3D" id="3.10.450.230">
    <property type="entry name" value="VirB8 protein"/>
    <property type="match status" value="1"/>
</dbReference>
<evidence type="ECO:0000256" key="1">
    <source>
        <dbReference type="ARBA" id="ARBA00004167"/>
    </source>
</evidence>
<dbReference type="AlphaFoldDB" id="A0A6J4CVY5"/>